<dbReference type="AlphaFoldDB" id="W4JXL0"/>
<dbReference type="NCBIfam" id="NF033545">
    <property type="entry name" value="transpos_IS630"/>
    <property type="match status" value="1"/>
</dbReference>
<dbReference type="PANTHER" id="PTHR46564:SF1">
    <property type="entry name" value="TRANSPOSASE"/>
    <property type="match status" value="1"/>
</dbReference>
<dbReference type="RefSeq" id="XP_009550206.1">
    <property type="nucleotide sequence ID" value="XM_009551911.1"/>
</dbReference>
<dbReference type="eggNOG" id="ENOG502S808">
    <property type="taxonomic scope" value="Eukaryota"/>
</dbReference>
<keyword evidence="3" id="KW-1185">Reference proteome</keyword>
<dbReference type="InterPro" id="IPR047655">
    <property type="entry name" value="Transpos_IS630-like"/>
</dbReference>
<name>W4JXL0_HETIT</name>
<dbReference type="PANTHER" id="PTHR46564">
    <property type="entry name" value="TRANSPOSASE"/>
    <property type="match status" value="1"/>
</dbReference>
<feature type="domain" description="Tc1-like transposase DDE" evidence="1">
    <location>
        <begin position="68"/>
        <end position="202"/>
    </location>
</feature>
<dbReference type="Gene3D" id="3.30.420.10">
    <property type="entry name" value="Ribonuclease H-like superfamily/Ribonuclease H"/>
    <property type="match status" value="1"/>
</dbReference>
<dbReference type="InterPro" id="IPR036397">
    <property type="entry name" value="RNaseH_sf"/>
</dbReference>
<proteinExistence type="predicted"/>
<protein>
    <recommendedName>
        <fullName evidence="1">Tc1-like transposase DDE domain-containing protein</fullName>
    </recommendedName>
</protein>
<dbReference type="KEGG" id="hir:HETIRDRAFT_326088"/>
<organism evidence="2 3">
    <name type="scientific">Heterobasidion irregulare (strain TC 32-1)</name>
    <dbReference type="NCBI Taxonomy" id="747525"/>
    <lineage>
        <taxon>Eukaryota</taxon>
        <taxon>Fungi</taxon>
        <taxon>Dikarya</taxon>
        <taxon>Basidiomycota</taxon>
        <taxon>Agaricomycotina</taxon>
        <taxon>Agaricomycetes</taxon>
        <taxon>Russulales</taxon>
        <taxon>Bondarzewiaceae</taxon>
        <taxon>Heterobasidion</taxon>
        <taxon>Heterobasidion annosum species complex</taxon>
    </lineage>
</organism>
<dbReference type="InParanoid" id="W4JXL0"/>
<dbReference type="Pfam" id="PF13358">
    <property type="entry name" value="DDE_3"/>
    <property type="match status" value="1"/>
</dbReference>
<dbReference type="EMBL" id="KI925462">
    <property type="protein sequence ID" value="ETW78214.1"/>
    <property type="molecule type" value="Genomic_DNA"/>
</dbReference>
<accession>W4JXL0</accession>
<dbReference type="GeneID" id="20671206"/>
<dbReference type="GO" id="GO:0003676">
    <property type="term" value="F:nucleic acid binding"/>
    <property type="evidence" value="ECO:0007669"/>
    <property type="project" value="InterPro"/>
</dbReference>
<evidence type="ECO:0000313" key="3">
    <source>
        <dbReference type="Proteomes" id="UP000030671"/>
    </source>
</evidence>
<gene>
    <name evidence="2" type="ORF">HETIRDRAFT_326088</name>
</gene>
<dbReference type="STRING" id="747525.W4JXL0"/>
<dbReference type="HOGENOM" id="CLU_056788_1_0_1"/>
<dbReference type="OrthoDB" id="2142724at2759"/>
<reference evidence="2 3" key="1">
    <citation type="journal article" date="2012" name="New Phytol.">
        <title>Insight into trade-off between wood decay and parasitism from the genome of a fungal forest pathogen.</title>
        <authorList>
            <person name="Olson A."/>
            <person name="Aerts A."/>
            <person name="Asiegbu F."/>
            <person name="Belbahri L."/>
            <person name="Bouzid O."/>
            <person name="Broberg A."/>
            <person name="Canback B."/>
            <person name="Coutinho P.M."/>
            <person name="Cullen D."/>
            <person name="Dalman K."/>
            <person name="Deflorio G."/>
            <person name="van Diepen L.T."/>
            <person name="Dunand C."/>
            <person name="Duplessis S."/>
            <person name="Durling M."/>
            <person name="Gonthier P."/>
            <person name="Grimwood J."/>
            <person name="Fossdal C.G."/>
            <person name="Hansson D."/>
            <person name="Henrissat B."/>
            <person name="Hietala A."/>
            <person name="Himmelstrand K."/>
            <person name="Hoffmeister D."/>
            <person name="Hogberg N."/>
            <person name="James T.Y."/>
            <person name="Karlsson M."/>
            <person name="Kohler A."/>
            <person name="Kues U."/>
            <person name="Lee Y.H."/>
            <person name="Lin Y.C."/>
            <person name="Lind M."/>
            <person name="Lindquist E."/>
            <person name="Lombard V."/>
            <person name="Lucas S."/>
            <person name="Lunden K."/>
            <person name="Morin E."/>
            <person name="Murat C."/>
            <person name="Park J."/>
            <person name="Raffaello T."/>
            <person name="Rouze P."/>
            <person name="Salamov A."/>
            <person name="Schmutz J."/>
            <person name="Solheim H."/>
            <person name="Stahlberg J."/>
            <person name="Velez H."/>
            <person name="de Vries R.P."/>
            <person name="Wiebenga A."/>
            <person name="Woodward S."/>
            <person name="Yakovlev I."/>
            <person name="Garbelotto M."/>
            <person name="Martin F."/>
            <person name="Grigoriev I.V."/>
            <person name="Stenlid J."/>
        </authorList>
    </citation>
    <scope>NUCLEOTIDE SEQUENCE [LARGE SCALE GENOMIC DNA]</scope>
    <source>
        <strain evidence="2 3">TC 32-1</strain>
    </source>
</reference>
<sequence>PCAYLDEMQDALQKEFGLETSTTTLLAVVRALDYTNKHVSKCALERDDSQCAVFWYVIGKIAPDPNMLVFLDEASKNEKTPGQLKGWLLRGTRVYQRWCFIHGKWYSILPAITLNGIVAREIVDGLVTTKQFCDFLRYYVIPLTNPYPGPRSCIVLDNCSIHHSEEVRKIIEDEAECKMIFLPSYSPDYNPIKLAFSAIKAYLCCHYEDSCLMTIHDACDSIGPWKALEWFRICGYYS</sequence>
<dbReference type="InterPro" id="IPR038717">
    <property type="entry name" value="Tc1-like_DDE_dom"/>
</dbReference>
<evidence type="ECO:0000259" key="1">
    <source>
        <dbReference type="Pfam" id="PF13358"/>
    </source>
</evidence>
<evidence type="ECO:0000313" key="2">
    <source>
        <dbReference type="EMBL" id="ETW78214.1"/>
    </source>
</evidence>
<feature type="non-terminal residue" evidence="2">
    <location>
        <position position="1"/>
    </location>
</feature>
<dbReference type="Proteomes" id="UP000030671">
    <property type="component" value="Unassembled WGS sequence"/>
</dbReference>